<keyword evidence="4" id="KW-1185">Reference proteome</keyword>
<protein>
    <recommendedName>
        <fullName evidence="5">Transmembrane protein 135 N-terminal domain-containing protein</fullName>
    </recommendedName>
</protein>
<organism evidence="3 4">
    <name type="scientific">Jaapia argillacea MUCL 33604</name>
    <dbReference type="NCBI Taxonomy" id="933084"/>
    <lineage>
        <taxon>Eukaryota</taxon>
        <taxon>Fungi</taxon>
        <taxon>Dikarya</taxon>
        <taxon>Basidiomycota</taxon>
        <taxon>Agaricomycotina</taxon>
        <taxon>Agaricomycetes</taxon>
        <taxon>Agaricomycetidae</taxon>
        <taxon>Jaapiales</taxon>
        <taxon>Jaapiaceae</taxon>
        <taxon>Jaapia</taxon>
    </lineage>
</organism>
<dbReference type="Proteomes" id="UP000027265">
    <property type="component" value="Unassembled WGS sequence"/>
</dbReference>
<keyword evidence="2" id="KW-1133">Transmembrane helix</keyword>
<dbReference type="EMBL" id="KL197709">
    <property type="protein sequence ID" value="KDQ63978.1"/>
    <property type="molecule type" value="Genomic_DNA"/>
</dbReference>
<evidence type="ECO:0000256" key="1">
    <source>
        <dbReference type="SAM" id="MobiDB-lite"/>
    </source>
</evidence>
<dbReference type="OrthoDB" id="291792at2759"/>
<dbReference type="HOGENOM" id="CLU_016206_1_0_1"/>
<sequence length="564" mass="63508">MAGVPLQRTPSFIEMAPRRAIASFENLVALANYQERLTEARKMVWRDRGEPVVELGDLWECLEHAGRGGLRAGTLAFNIRAGVNLFLLVFRFRKLAKNERIAALRHAIFGSDSIRFAAMLASFVSIYKFLINALPMYSPVETYTKRHSFSEFVLDDAEDEDDVDSGNATPSTSTAPPYEKRRSSRPLLSARRPRLSLSVTAQQIMVRKKTRRWHAVVAGAIAGAVAIMFEKKGRRVTIAQQLFVRGLQGSYNALSTKHGFHIPHGDIIVFALMSGQILYGFLLRPDTLPRSYNVWVGQASKVPMEAVKMNRDLVRTGQFDPQDVVKLLKRPDVTRNNRTALFSMYEMATSPEPSFGPAFGPCEAVHPMVDSCTALPFPRFMDVFKWMFPIYGALHFIPMILFKRNAFLKAPKDMLLRAGWGTTRSSAFLATFVIIYQTYFCLKHNLHSFLVSRQALSAYKIPQPLIDVLVSKPSFWIGGLLSGFSLFVEEKRRRGELAMYVLPKGLESVWVMLRGKGLVFNTGNFGEPLLTAIGMGMVMSTYQNDPQHLSGLVRRVMYQFIGPN</sequence>
<dbReference type="AlphaFoldDB" id="A0A067QAA5"/>
<dbReference type="InterPro" id="IPR026749">
    <property type="entry name" value="Tmem135"/>
</dbReference>
<keyword evidence="2" id="KW-0472">Membrane</keyword>
<accession>A0A067QAA5</accession>
<dbReference type="InParanoid" id="A0A067QAA5"/>
<dbReference type="PANTHER" id="PTHR12459">
    <property type="entry name" value="TRANSMEMBRANE PROTEIN 135-RELATED"/>
    <property type="match status" value="1"/>
</dbReference>
<evidence type="ECO:0000313" key="4">
    <source>
        <dbReference type="Proteomes" id="UP000027265"/>
    </source>
</evidence>
<feature type="compositionally biased region" description="Polar residues" evidence="1">
    <location>
        <begin position="166"/>
        <end position="175"/>
    </location>
</feature>
<evidence type="ECO:0000256" key="2">
    <source>
        <dbReference type="SAM" id="Phobius"/>
    </source>
</evidence>
<keyword evidence="2" id="KW-0812">Transmembrane</keyword>
<dbReference type="PANTHER" id="PTHR12459:SF6">
    <property type="entry name" value="GB|AAD46013.1"/>
    <property type="match status" value="1"/>
</dbReference>
<proteinExistence type="predicted"/>
<reference evidence="4" key="1">
    <citation type="journal article" date="2014" name="Proc. Natl. Acad. Sci. U.S.A.">
        <title>Extensive sampling of basidiomycete genomes demonstrates inadequacy of the white-rot/brown-rot paradigm for wood decay fungi.</title>
        <authorList>
            <person name="Riley R."/>
            <person name="Salamov A.A."/>
            <person name="Brown D.W."/>
            <person name="Nagy L.G."/>
            <person name="Floudas D."/>
            <person name="Held B.W."/>
            <person name="Levasseur A."/>
            <person name="Lombard V."/>
            <person name="Morin E."/>
            <person name="Otillar R."/>
            <person name="Lindquist E.A."/>
            <person name="Sun H."/>
            <person name="LaButti K.M."/>
            <person name="Schmutz J."/>
            <person name="Jabbour D."/>
            <person name="Luo H."/>
            <person name="Baker S.E."/>
            <person name="Pisabarro A.G."/>
            <person name="Walton J.D."/>
            <person name="Blanchette R.A."/>
            <person name="Henrissat B."/>
            <person name="Martin F."/>
            <person name="Cullen D."/>
            <person name="Hibbett D.S."/>
            <person name="Grigoriev I.V."/>
        </authorList>
    </citation>
    <scope>NUCLEOTIDE SEQUENCE [LARGE SCALE GENOMIC DNA]</scope>
    <source>
        <strain evidence="4">MUCL 33604</strain>
    </source>
</reference>
<gene>
    <name evidence="3" type="ORF">JAAARDRAFT_27652</name>
</gene>
<feature type="transmembrane region" description="Helical" evidence="2">
    <location>
        <begin position="383"/>
        <end position="402"/>
    </location>
</feature>
<evidence type="ECO:0000313" key="3">
    <source>
        <dbReference type="EMBL" id="KDQ63978.1"/>
    </source>
</evidence>
<evidence type="ECO:0008006" key="5">
    <source>
        <dbReference type="Google" id="ProtNLM"/>
    </source>
</evidence>
<feature type="transmembrane region" description="Helical" evidence="2">
    <location>
        <begin position="473"/>
        <end position="489"/>
    </location>
</feature>
<dbReference type="STRING" id="933084.A0A067QAA5"/>
<name>A0A067QAA5_9AGAM</name>
<feature type="region of interest" description="Disordered" evidence="1">
    <location>
        <begin position="159"/>
        <end position="187"/>
    </location>
</feature>